<gene>
    <name evidence="1" type="ORF">UFOPK3564_04142</name>
</gene>
<evidence type="ECO:0000313" key="1">
    <source>
        <dbReference type="EMBL" id="CAB4962284.1"/>
    </source>
</evidence>
<protein>
    <submittedName>
        <fullName evidence="1">Unannotated protein</fullName>
    </submittedName>
</protein>
<dbReference type="AlphaFoldDB" id="A0A6J7L9A1"/>
<name>A0A6J7L9A1_9ZZZZ</name>
<proteinExistence type="predicted"/>
<sequence>MDNDADRPLDFVGLLGELDQRTGREVMVMIYPSKAATAVGLAVFRGTLTQAAPLDVPLVDDEPGDALRGVVSYAVGDVAMTLDGPEFEGASIIGLFGTDVALEARFAGVTIEFRGGRD</sequence>
<organism evidence="1">
    <name type="scientific">freshwater metagenome</name>
    <dbReference type="NCBI Taxonomy" id="449393"/>
    <lineage>
        <taxon>unclassified sequences</taxon>
        <taxon>metagenomes</taxon>
        <taxon>ecological metagenomes</taxon>
    </lineage>
</organism>
<reference evidence="1" key="1">
    <citation type="submission" date="2020-05" db="EMBL/GenBank/DDBJ databases">
        <authorList>
            <person name="Chiriac C."/>
            <person name="Salcher M."/>
            <person name="Ghai R."/>
            <person name="Kavagutti S V."/>
        </authorList>
    </citation>
    <scope>NUCLEOTIDE SEQUENCE</scope>
</reference>
<accession>A0A6J7L9A1</accession>
<dbReference type="EMBL" id="CAFBMK010000511">
    <property type="protein sequence ID" value="CAB4962284.1"/>
    <property type="molecule type" value="Genomic_DNA"/>
</dbReference>